<dbReference type="AlphaFoldDB" id="A0A7M1QSE7"/>
<dbReference type="InterPro" id="IPR002637">
    <property type="entry name" value="RdgB/HAM1"/>
</dbReference>
<dbReference type="Pfam" id="PF01725">
    <property type="entry name" value="Ham1p_like"/>
    <property type="match status" value="1"/>
</dbReference>
<keyword evidence="5 10" id="KW-0378">Hydrolase</keyword>
<comment type="similarity">
    <text evidence="1 10 11">Belongs to the HAM1 NTPase family.</text>
</comment>
<dbReference type="HAMAP" id="MF_01405">
    <property type="entry name" value="Non_canon_purine_NTPase"/>
    <property type="match status" value="1"/>
</dbReference>
<dbReference type="GO" id="GO:0046872">
    <property type="term" value="F:metal ion binding"/>
    <property type="evidence" value="ECO:0007669"/>
    <property type="project" value="UniProtKB-KW"/>
</dbReference>
<dbReference type="GO" id="GO:0036220">
    <property type="term" value="F:ITP diphosphatase activity"/>
    <property type="evidence" value="ECO:0007669"/>
    <property type="project" value="UniProtKB-UniRule"/>
</dbReference>
<evidence type="ECO:0000256" key="6">
    <source>
        <dbReference type="ARBA" id="ARBA00022842"/>
    </source>
</evidence>
<dbReference type="InterPro" id="IPR029001">
    <property type="entry name" value="ITPase-like_fam"/>
</dbReference>
<feature type="binding site" evidence="10">
    <location>
        <begin position="6"/>
        <end position="11"/>
    </location>
    <ligand>
        <name>substrate</name>
    </ligand>
</feature>
<evidence type="ECO:0000256" key="4">
    <source>
        <dbReference type="ARBA" id="ARBA00022741"/>
    </source>
</evidence>
<dbReference type="RefSeq" id="WP_197550740.1">
    <property type="nucleotide sequence ID" value="NZ_CP063213.1"/>
</dbReference>
<keyword evidence="13" id="KW-1185">Reference proteome</keyword>
<dbReference type="GO" id="GO:0000166">
    <property type="term" value="F:nucleotide binding"/>
    <property type="evidence" value="ECO:0007669"/>
    <property type="project" value="UniProtKB-KW"/>
</dbReference>
<evidence type="ECO:0000256" key="10">
    <source>
        <dbReference type="HAMAP-Rule" id="MF_01405"/>
    </source>
</evidence>
<evidence type="ECO:0000313" key="12">
    <source>
        <dbReference type="EMBL" id="QOR44939.1"/>
    </source>
</evidence>
<protein>
    <recommendedName>
        <fullName evidence="10">dITP/XTP pyrophosphatase</fullName>
        <ecNumber evidence="10">3.6.1.66</ecNumber>
    </recommendedName>
    <alternativeName>
        <fullName evidence="10">Non-canonical purine NTP pyrophosphatase</fullName>
    </alternativeName>
    <alternativeName>
        <fullName evidence="10">Non-standard purine NTP pyrophosphatase</fullName>
    </alternativeName>
    <alternativeName>
        <fullName evidence="10">Nucleoside-triphosphate diphosphatase</fullName>
    </alternativeName>
    <alternativeName>
        <fullName evidence="10">Nucleoside-triphosphate pyrophosphatase</fullName>
        <shortName evidence="10">NTPase</shortName>
    </alternativeName>
</protein>
<keyword evidence="4 10" id="KW-0547">Nucleotide-binding</keyword>
<dbReference type="GO" id="GO:0005829">
    <property type="term" value="C:cytosol"/>
    <property type="evidence" value="ECO:0007669"/>
    <property type="project" value="TreeGrafter"/>
</dbReference>
<dbReference type="FunFam" id="3.90.950.10:FF:000001">
    <property type="entry name" value="dITP/XTP pyrophosphatase"/>
    <property type="match status" value="1"/>
</dbReference>
<dbReference type="GO" id="GO:0017111">
    <property type="term" value="F:ribonucleoside triphosphate phosphatase activity"/>
    <property type="evidence" value="ECO:0007669"/>
    <property type="project" value="InterPro"/>
</dbReference>
<comment type="caution">
    <text evidence="10">Lacks conserved residue(s) required for the propagation of feature annotation.</text>
</comment>
<keyword evidence="7 10" id="KW-0546">Nucleotide metabolism</keyword>
<comment type="catalytic activity">
    <reaction evidence="9 10">
        <text>XTP + H2O = XMP + diphosphate + H(+)</text>
        <dbReference type="Rhea" id="RHEA:28610"/>
        <dbReference type="ChEBI" id="CHEBI:15377"/>
        <dbReference type="ChEBI" id="CHEBI:15378"/>
        <dbReference type="ChEBI" id="CHEBI:33019"/>
        <dbReference type="ChEBI" id="CHEBI:57464"/>
        <dbReference type="ChEBI" id="CHEBI:61314"/>
        <dbReference type="EC" id="3.6.1.66"/>
    </reaction>
</comment>
<organism evidence="12 13">
    <name type="scientific">Trueperella pecoris</name>
    <dbReference type="NCBI Taxonomy" id="2733571"/>
    <lineage>
        <taxon>Bacteria</taxon>
        <taxon>Bacillati</taxon>
        <taxon>Actinomycetota</taxon>
        <taxon>Actinomycetes</taxon>
        <taxon>Actinomycetales</taxon>
        <taxon>Actinomycetaceae</taxon>
        <taxon>Trueperella</taxon>
    </lineage>
</organism>
<evidence type="ECO:0000256" key="3">
    <source>
        <dbReference type="ARBA" id="ARBA00022723"/>
    </source>
</evidence>
<dbReference type="EC" id="3.6.1.66" evidence="10"/>
<evidence type="ECO:0000256" key="5">
    <source>
        <dbReference type="ARBA" id="ARBA00022801"/>
    </source>
</evidence>
<dbReference type="NCBIfam" id="TIGR00042">
    <property type="entry name" value="RdgB/HAM1 family non-canonical purine NTP pyrophosphatase"/>
    <property type="match status" value="1"/>
</dbReference>
<dbReference type="GO" id="GO:0009146">
    <property type="term" value="P:purine nucleoside triphosphate catabolic process"/>
    <property type="evidence" value="ECO:0007669"/>
    <property type="project" value="UniProtKB-UniRule"/>
</dbReference>
<evidence type="ECO:0000256" key="2">
    <source>
        <dbReference type="ARBA" id="ARBA00011738"/>
    </source>
</evidence>
<dbReference type="InterPro" id="IPR020922">
    <property type="entry name" value="dITP/XTP_pyrophosphatase"/>
</dbReference>
<comment type="cofactor">
    <cofactor evidence="10">
        <name>Mg(2+)</name>
        <dbReference type="ChEBI" id="CHEBI:18420"/>
    </cofactor>
    <text evidence="10">Binds 1 Mg(2+) ion per subunit.</text>
</comment>
<proteinExistence type="inferred from homology"/>
<dbReference type="PANTHER" id="PTHR11067">
    <property type="entry name" value="INOSINE TRIPHOSPHATE PYROPHOSPHATASE/HAM1 PROTEIN"/>
    <property type="match status" value="1"/>
</dbReference>
<dbReference type="CDD" id="cd00515">
    <property type="entry name" value="HAM1"/>
    <property type="match status" value="1"/>
</dbReference>
<dbReference type="SUPFAM" id="SSF52972">
    <property type="entry name" value="ITPase-like"/>
    <property type="match status" value="1"/>
</dbReference>
<accession>A0A7M1QSE7</accession>
<comment type="subunit">
    <text evidence="2 10">Homodimer.</text>
</comment>
<evidence type="ECO:0000256" key="7">
    <source>
        <dbReference type="ARBA" id="ARBA00023080"/>
    </source>
</evidence>
<feature type="binding site" evidence="10">
    <location>
        <position position="69"/>
    </location>
    <ligand>
        <name>Mg(2+)</name>
        <dbReference type="ChEBI" id="CHEBI:18420"/>
    </ligand>
</feature>
<feature type="binding site" evidence="10">
    <location>
        <begin position="152"/>
        <end position="155"/>
    </location>
    <ligand>
        <name>substrate</name>
    </ligand>
</feature>
<evidence type="ECO:0000313" key="13">
    <source>
        <dbReference type="Proteomes" id="UP000595053"/>
    </source>
</evidence>
<feature type="binding site" evidence="10">
    <location>
        <position position="175"/>
    </location>
    <ligand>
        <name>substrate</name>
    </ligand>
</feature>
<keyword evidence="6 10" id="KW-0460">Magnesium</keyword>
<dbReference type="PANTHER" id="PTHR11067:SF9">
    <property type="entry name" value="INOSINE TRIPHOSPHATE PYROPHOSPHATASE"/>
    <property type="match status" value="1"/>
</dbReference>
<evidence type="ECO:0000256" key="8">
    <source>
        <dbReference type="ARBA" id="ARBA00051875"/>
    </source>
</evidence>
<keyword evidence="3 10" id="KW-0479">Metal-binding</keyword>
<dbReference type="GO" id="GO:0035870">
    <property type="term" value="F:dITP diphosphatase activity"/>
    <property type="evidence" value="ECO:0007669"/>
    <property type="project" value="UniProtKB-UniRule"/>
</dbReference>
<evidence type="ECO:0000256" key="1">
    <source>
        <dbReference type="ARBA" id="ARBA00008023"/>
    </source>
</evidence>
<feature type="binding site" evidence="10">
    <location>
        <position position="70"/>
    </location>
    <ligand>
        <name>substrate</name>
    </ligand>
</feature>
<feature type="active site" description="Proton acceptor" evidence="10">
    <location>
        <position position="69"/>
    </location>
</feature>
<comment type="catalytic activity">
    <reaction evidence="10">
        <text>ITP + H2O = IMP + diphosphate + H(+)</text>
        <dbReference type="Rhea" id="RHEA:29399"/>
        <dbReference type="ChEBI" id="CHEBI:15377"/>
        <dbReference type="ChEBI" id="CHEBI:15378"/>
        <dbReference type="ChEBI" id="CHEBI:33019"/>
        <dbReference type="ChEBI" id="CHEBI:58053"/>
        <dbReference type="ChEBI" id="CHEBI:61402"/>
        <dbReference type="EC" id="3.6.1.66"/>
    </reaction>
</comment>
<dbReference type="EMBL" id="CP063213">
    <property type="protein sequence ID" value="QOR44939.1"/>
    <property type="molecule type" value="Genomic_DNA"/>
</dbReference>
<name>A0A7M1QSE7_9ACTO</name>
<gene>
    <name evidence="12" type="primary">rdgB</name>
    <name evidence="12" type="ORF">INS88_06480</name>
</gene>
<reference evidence="12 13" key="1">
    <citation type="submission" date="2020-10" db="EMBL/GenBank/DDBJ databases">
        <title>Trueperella pecoris sp. nov. isolated from bovine and porcine specimens.</title>
        <authorList>
            <person name="Schoenecker L."/>
            <person name="Schnydrig P."/>
            <person name="Brodard I."/>
            <person name="Thomann A."/>
            <person name="Hemphill A."/>
            <person name="Rodriguez-Campos S."/>
            <person name="Perreten V."/>
            <person name="Jores J."/>
            <person name="Kittl S."/>
        </authorList>
    </citation>
    <scope>NUCLEOTIDE SEQUENCE [LARGE SCALE GENOMIC DNA]</scope>
    <source>
        <strain evidence="12 13">15A0121</strain>
    </source>
</reference>
<dbReference type="GO" id="GO:0009117">
    <property type="term" value="P:nucleotide metabolic process"/>
    <property type="evidence" value="ECO:0007669"/>
    <property type="project" value="UniProtKB-KW"/>
</dbReference>
<evidence type="ECO:0000256" key="11">
    <source>
        <dbReference type="RuleBase" id="RU003781"/>
    </source>
</evidence>
<sequence length="198" mass="20802">MILLASRNAHKLEEVRAILLPLIPGLDSIEGAPPELPEPVEDGRTFAENAVIKARQVAEATGRPAIADDSGLCVDIMGGAPGIFSARWSGQHGNDAGNLDLLLAQLSDVKPEHRGARFVCAAALAMPDGTVVVEEGQMVGTLRYERAGEGGFGYDPIFQSEGSSLTNAQLSASEKNAISHRNKAFAKLAPHVAAILGR</sequence>
<dbReference type="Gene3D" id="3.90.950.10">
    <property type="match status" value="1"/>
</dbReference>
<comment type="catalytic activity">
    <reaction evidence="8 10">
        <text>dITP + H2O = dIMP + diphosphate + H(+)</text>
        <dbReference type="Rhea" id="RHEA:28342"/>
        <dbReference type="ChEBI" id="CHEBI:15377"/>
        <dbReference type="ChEBI" id="CHEBI:15378"/>
        <dbReference type="ChEBI" id="CHEBI:33019"/>
        <dbReference type="ChEBI" id="CHEBI:61194"/>
        <dbReference type="ChEBI" id="CHEBI:61382"/>
        <dbReference type="EC" id="3.6.1.66"/>
    </reaction>
</comment>
<evidence type="ECO:0000256" key="9">
    <source>
        <dbReference type="ARBA" id="ARBA00052017"/>
    </source>
</evidence>
<feature type="binding site" evidence="10">
    <location>
        <begin position="180"/>
        <end position="181"/>
    </location>
    <ligand>
        <name>substrate</name>
    </ligand>
</feature>
<dbReference type="GO" id="GO:0036222">
    <property type="term" value="F:XTP diphosphatase activity"/>
    <property type="evidence" value="ECO:0007669"/>
    <property type="project" value="UniProtKB-UniRule"/>
</dbReference>
<dbReference type="Proteomes" id="UP000595053">
    <property type="component" value="Chromosome"/>
</dbReference>
<comment type="function">
    <text evidence="10">Pyrophosphatase that catalyzes the hydrolysis of nucleoside triphosphates to their monophosphate derivatives, with a high preference for the non-canonical purine nucleotides XTP (xanthosine triphosphate), dITP (deoxyinosine triphosphate) and ITP. Seems to function as a house-cleaning enzyme that removes non-canonical purine nucleotides from the nucleotide pool, thus preventing their incorporation into DNA/RNA and avoiding chromosomal lesions.</text>
</comment>